<comment type="caution">
    <text evidence="2">The sequence shown here is derived from an EMBL/GenBank/DDBJ whole genome shotgun (WGS) entry which is preliminary data.</text>
</comment>
<feature type="compositionally biased region" description="Low complexity" evidence="1">
    <location>
        <begin position="123"/>
        <end position="141"/>
    </location>
</feature>
<gene>
    <name evidence="2" type="ORF">R3P38DRAFT_2791187</name>
</gene>
<dbReference type="Gene3D" id="3.60.130.30">
    <property type="match status" value="1"/>
</dbReference>
<feature type="compositionally biased region" description="Basic and acidic residues" evidence="1">
    <location>
        <begin position="204"/>
        <end position="213"/>
    </location>
</feature>
<evidence type="ECO:0000313" key="3">
    <source>
        <dbReference type="Proteomes" id="UP001362999"/>
    </source>
</evidence>
<sequence>MSLPTFRGSDLGAAERSNLRLHCNGSDAPIPGLTRSGAEFSPFSGAVALRLPHIRLRDLLARREDGPDSDAESDEDSDEEIAPPTKPRPQPPTFPRPTRAPAPAASNGAMPGSVIRCARPDRPSTTPAPAPASSSGAMPGSVIRCARPDRPSTTPAPAPASSSGAIPGSVIRCARPNRPPTTPAAPVPKITGKSRRQAKKHDKQRAARREVRERRCVEAGTRLKHISKLRVRGAVPLFLHLGLGDIFHAPVASSGWQAVRQTEENPRAHSLKELLAAEPDMRVYEWQGEPTPVVDADNLLFFALGGFPDDQPGRSWDEEVAKPAAKDIRATAVDIYTEPRWLRKRRARNGESVPRRGPHAAKTIGISMGGGQTHPQNTAHSVRLHRLLTNLLALQSIQRIAGWTNMLFMAFAKQLHSFYEKELRSVCEHDPRTIRNFPARLSVFSMVTINFGPATVTFPHIDYRNLAWGWCAITALGNYNPDLGGHLVLWDLKLIIRFPPGSTILIPSAILRHSNTTIQANETRFSFTQFTPAGLFRWVYNKFRTDADINKSKTTTPAEHEQRKKDRARRWDEGVKMYTRWQGPVSTV</sequence>
<name>A0AAW0AG96_9AGAR</name>
<feature type="region of interest" description="Disordered" evidence="1">
    <location>
        <begin position="60"/>
        <end position="213"/>
    </location>
</feature>
<organism evidence="2 3">
    <name type="scientific">Favolaschia claudopus</name>
    <dbReference type="NCBI Taxonomy" id="2862362"/>
    <lineage>
        <taxon>Eukaryota</taxon>
        <taxon>Fungi</taxon>
        <taxon>Dikarya</taxon>
        <taxon>Basidiomycota</taxon>
        <taxon>Agaricomycotina</taxon>
        <taxon>Agaricomycetes</taxon>
        <taxon>Agaricomycetidae</taxon>
        <taxon>Agaricales</taxon>
        <taxon>Marasmiineae</taxon>
        <taxon>Mycenaceae</taxon>
        <taxon>Favolaschia</taxon>
    </lineage>
</organism>
<dbReference type="AlphaFoldDB" id="A0AAW0AG96"/>
<dbReference type="EMBL" id="JAWWNJ010000067">
    <property type="protein sequence ID" value="KAK7008376.1"/>
    <property type="molecule type" value="Genomic_DNA"/>
</dbReference>
<protein>
    <submittedName>
        <fullName evidence="2">Uncharacterized protein</fullName>
    </submittedName>
</protein>
<evidence type="ECO:0000256" key="1">
    <source>
        <dbReference type="SAM" id="MobiDB-lite"/>
    </source>
</evidence>
<reference evidence="2 3" key="1">
    <citation type="journal article" date="2024" name="J Genomics">
        <title>Draft genome sequencing and assembly of Favolaschia claudopus CIRM-BRFM 2984 isolated from oak limbs.</title>
        <authorList>
            <person name="Navarro D."/>
            <person name="Drula E."/>
            <person name="Chaduli D."/>
            <person name="Cazenave R."/>
            <person name="Ahrendt S."/>
            <person name="Wang J."/>
            <person name="Lipzen A."/>
            <person name="Daum C."/>
            <person name="Barry K."/>
            <person name="Grigoriev I.V."/>
            <person name="Favel A."/>
            <person name="Rosso M.N."/>
            <person name="Martin F."/>
        </authorList>
    </citation>
    <scope>NUCLEOTIDE SEQUENCE [LARGE SCALE GENOMIC DNA]</scope>
    <source>
        <strain evidence="2 3">CIRM-BRFM 2984</strain>
    </source>
</reference>
<feature type="compositionally biased region" description="Pro residues" evidence="1">
    <location>
        <begin position="177"/>
        <end position="186"/>
    </location>
</feature>
<feature type="compositionally biased region" description="Acidic residues" evidence="1">
    <location>
        <begin position="67"/>
        <end position="81"/>
    </location>
</feature>
<dbReference type="Proteomes" id="UP001362999">
    <property type="component" value="Unassembled WGS sequence"/>
</dbReference>
<feature type="compositionally biased region" description="Pro residues" evidence="1">
    <location>
        <begin position="84"/>
        <end position="100"/>
    </location>
</feature>
<keyword evidence="3" id="KW-1185">Reference proteome</keyword>
<evidence type="ECO:0000313" key="2">
    <source>
        <dbReference type="EMBL" id="KAK7008376.1"/>
    </source>
</evidence>
<feature type="compositionally biased region" description="Low complexity" evidence="1">
    <location>
        <begin position="151"/>
        <end position="176"/>
    </location>
</feature>
<feature type="compositionally biased region" description="Basic residues" evidence="1">
    <location>
        <begin position="192"/>
        <end position="203"/>
    </location>
</feature>
<accession>A0AAW0AG96</accession>
<proteinExistence type="predicted"/>